<dbReference type="STRING" id="357750.A0A2S6BYL4"/>
<feature type="region of interest" description="Disordered" evidence="3">
    <location>
        <begin position="288"/>
        <end position="308"/>
    </location>
</feature>
<evidence type="ECO:0000256" key="2">
    <source>
        <dbReference type="ARBA" id="ARBA00023604"/>
    </source>
</evidence>
<evidence type="ECO:0000256" key="1">
    <source>
        <dbReference type="ARBA" id="ARBA00023002"/>
    </source>
</evidence>
<accession>A0A2S6BYL4</accession>
<gene>
    <name evidence="4" type="ORF">CBER1_10481</name>
</gene>
<dbReference type="Proteomes" id="UP000237631">
    <property type="component" value="Unassembled WGS sequence"/>
</dbReference>
<evidence type="ECO:0000256" key="3">
    <source>
        <dbReference type="SAM" id="MobiDB-lite"/>
    </source>
</evidence>
<comment type="similarity">
    <text evidence="2">Belongs to the asaB hydroxylase/desaturase family.</text>
</comment>
<dbReference type="GO" id="GO:0016491">
    <property type="term" value="F:oxidoreductase activity"/>
    <property type="evidence" value="ECO:0007669"/>
    <property type="project" value="UniProtKB-KW"/>
</dbReference>
<dbReference type="PANTHER" id="PTHR34598">
    <property type="entry name" value="BLL6449 PROTEIN"/>
    <property type="match status" value="1"/>
</dbReference>
<feature type="region of interest" description="Disordered" evidence="3">
    <location>
        <begin position="1"/>
        <end position="33"/>
    </location>
</feature>
<feature type="compositionally biased region" description="Polar residues" evidence="3">
    <location>
        <begin position="1"/>
        <end position="11"/>
    </location>
</feature>
<protein>
    <recommendedName>
        <fullName evidence="6">GA4 desaturase family protein</fullName>
    </recommendedName>
</protein>
<evidence type="ECO:0008006" key="6">
    <source>
        <dbReference type="Google" id="ProtNLM"/>
    </source>
</evidence>
<organism evidence="4 5">
    <name type="scientific">Cercospora berteroae</name>
    <dbReference type="NCBI Taxonomy" id="357750"/>
    <lineage>
        <taxon>Eukaryota</taxon>
        <taxon>Fungi</taxon>
        <taxon>Dikarya</taxon>
        <taxon>Ascomycota</taxon>
        <taxon>Pezizomycotina</taxon>
        <taxon>Dothideomycetes</taxon>
        <taxon>Dothideomycetidae</taxon>
        <taxon>Mycosphaerellales</taxon>
        <taxon>Mycosphaerellaceae</taxon>
        <taxon>Cercospora</taxon>
    </lineage>
</organism>
<dbReference type="NCBIfam" id="NF041278">
    <property type="entry name" value="CmcJ_NvfI_EfuI"/>
    <property type="match status" value="1"/>
</dbReference>
<dbReference type="EMBL" id="PNEN01001683">
    <property type="protein sequence ID" value="PPJ52584.1"/>
    <property type="molecule type" value="Genomic_DNA"/>
</dbReference>
<name>A0A2S6BYL4_9PEZI</name>
<sequence>MTSTITTTETLQDAVPFVAPPSPPEDTSDKELPEKPYYDVEFNYRLDPRDGGDEVIWGGTVGLMRRKYETRTVRINNERGNEHNFDLDTHGFAWVKHKTSVTEFADYLAIRQGPYYGEVADMLKRVTGATKVHVIGHLHRSLNYNDTTEEEKNAPDMTMTKGQTPGRFVHVDQSYQGAVRRLYLDLPQEEARRLEKTRWAIINVWRPVRKVTNEPLAVCDARSVREDELFNTLHLVPMRWPDAAPQENQMWAVAPPKNPTQHKWHYVSGMTEDEALLIKMFDSKKDGTARRVPHSSFPTPDDFGEPRASTETRCFVFWEDQQAE</sequence>
<proteinExistence type="inferred from homology"/>
<reference evidence="5" key="1">
    <citation type="journal article" date="2017" name="bioRxiv">
        <title>Conservation of a gene cluster reveals novel cercosporin biosynthetic mechanisms and extends production to the genus Colletotrichum.</title>
        <authorList>
            <person name="de Jonge R."/>
            <person name="Ebert M.K."/>
            <person name="Huitt-Roehl C.R."/>
            <person name="Pal P."/>
            <person name="Suttle J.C."/>
            <person name="Spanner R.E."/>
            <person name="Neubauer J.D."/>
            <person name="Jurick W.M.II."/>
            <person name="Stott K.A."/>
            <person name="Secor G.A."/>
            <person name="Thomma B.P.H.J."/>
            <person name="Van de Peer Y."/>
            <person name="Townsend C.A."/>
            <person name="Bolton M.D."/>
        </authorList>
    </citation>
    <scope>NUCLEOTIDE SEQUENCE [LARGE SCALE GENOMIC DNA]</scope>
    <source>
        <strain evidence="5">CBS538.71</strain>
    </source>
</reference>
<comment type="caution">
    <text evidence="4">The sequence shown here is derived from an EMBL/GenBank/DDBJ whole genome shotgun (WGS) entry which is preliminary data.</text>
</comment>
<keyword evidence="5" id="KW-1185">Reference proteome</keyword>
<evidence type="ECO:0000313" key="4">
    <source>
        <dbReference type="EMBL" id="PPJ52584.1"/>
    </source>
</evidence>
<dbReference type="OrthoDB" id="412788at2759"/>
<keyword evidence="1" id="KW-0560">Oxidoreductase</keyword>
<evidence type="ECO:0000313" key="5">
    <source>
        <dbReference type="Proteomes" id="UP000237631"/>
    </source>
</evidence>
<dbReference type="InterPro" id="IPR044053">
    <property type="entry name" value="AsaB-like"/>
</dbReference>
<dbReference type="PANTHER" id="PTHR34598:SF3">
    <property type="entry name" value="OXIDOREDUCTASE AN1597"/>
    <property type="match status" value="1"/>
</dbReference>
<dbReference type="AlphaFoldDB" id="A0A2S6BYL4"/>